<dbReference type="GO" id="GO:0016020">
    <property type="term" value="C:membrane"/>
    <property type="evidence" value="ECO:0007669"/>
    <property type="project" value="UniProtKB-SubCell"/>
</dbReference>
<evidence type="ECO:0000256" key="5">
    <source>
        <dbReference type="HAMAP-Rule" id="MF_00057"/>
    </source>
</evidence>
<evidence type="ECO:0000256" key="2">
    <source>
        <dbReference type="ARBA" id="ARBA00022679"/>
    </source>
</evidence>
<reference evidence="6 7" key="1">
    <citation type="submission" date="2018-08" db="EMBL/GenBank/DDBJ databases">
        <title>Salinimonas sediminis sp. nov., a piezophilic bacterium isolated from a deep-sea sediment sample from the New Britain Trench.</title>
        <authorList>
            <person name="Cao J."/>
        </authorList>
    </citation>
    <scope>NUCLEOTIDE SEQUENCE [LARGE SCALE GENOMIC DNA]</scope>
    <source>
        <strain evidence="6 7">N102</strain>
    </source>
</reference>
<organism evidence="6 7">
    <name type="scientific">Salinimonas sediminis</name>
    <dbReference type="NCBI Taxonomy" id="2303538"/>
    <lineage>
        <taxon>Bacteria</taxon>
        <taxon>Pseudomonadati</taxon>
        <taxon>Pseudomonadota</taxon>
        <taxon>Gammaproteobacteria</taxon>
        <taxon>Alteromonadales</taxon>
        <taxon>Alteromonadaceae</taxon>
        <taxon>Alteromonas/Salinimonas group</taxon>
        <taxon>Salinimonas</taxon>
    </lineage>
</organism>
<comment type="pathway">
    <text evidence="5">Nucleotide-sugar biosynthesis; CMP-3-deoxy-D-manno-octulosonate biosynthesis; CMP-3-deoxy-D-manno-octulosonate from 3-deoxy-D-manno-octulosonate and CTP: step 1/1.</text>
</comment>
<dbReference type="GO" id="GO:0008690">
    <property type="term" value="F:3-deoxy-manno-octulosonate cytidylyltransferase activity"/>
    <property type="evidence" value="ECO:0007669"/>
    <property type="project" value="UniProtKB-UniRule"/>
</dbReference>
<dbReference type="NCBIfam" id="NF003952">
    <property type="entry name" value="PRK05450.1-5"/>
    <property type="match status" value="1"/>
</dbReference>
<keyword evidence="3 5" id="KW-0548">Nucleotidyltransferase</keyword>
<dbReference type="GO" id="GO:0009103">
    <property type="term" value="P:lipopolysaccharide biosynthetic process"/>
    <property type="evidence" value="ECO:0007669"/>
    <property type="project" value="UniProtKB-UniRule"/>
</dbReference>
<protein>
    <recommendedName>
        <fullName evidence="5">3-deoxy-manno-octulosonate cytidylyltransferase</fullName>
        <ecNumber evidence="5">2.7.7.38</ecNumber>
    </recommendedName>
    <alternativeName>
        <fullName evidence="5">CMP-2-keto-3-deoxyoctulosonic acid synthase</fullName>
        <shortName evidence="5">CKS</shortName>
        <shortName evidence="5">CMP-KDO synthase</shortName>
    </alternativeName>
</protein>
<dbReference type="AlphaFoldDB" id="A0A346NLR0"/>
<keyword evidence="7" id="KW-1185">Reference proteome</keyword>
<comment type="subcellular location">
    <subcellularLocation>
        <location evidence="5">Cytoplasm</location>
    </subcellularLocation>
    <subcellularLocation>
        <location evidence="1">Membrane</location>
    </subcellularLocation>
</comment>
<dbReference type="Pfam" id="PF02348">
    <property type="entry name" value="CTP_transf_3"/>
    <property type="match status" value="1"/>
</dbReference>
<dbReference type="NCBIfam" id="TIGR00466">
    <property type="entry name" value="kdsB"/>
    <property type="match status" value="1"/>
</dbReference>
<evidence type="ECO:0000256" key="4">
    <source>
        <dbReference type="ARBA" id="ARBA00022985"/>
    </source>
</evidence>
<dbReference type="EC" id="2.7.7.38" evidence="5"/>
<dbReference type="GO" id="GO:0033468">
    <property type="term" value="P:CMP-keto-3-deoxy-D-manno-octulosonic acid biosynthetic process"/>
    <property type="evidence" value="ECO:0007669"/>
    <property type="project" value="UniProtKB-UniRule"/>
</dbReference>
<evidence type="ECO:0000313" key="6">
    <source>
        <dbReference type="EMBL" id="AXR06467.1"/>
    </source>
</evidence>
<dbReference type="OrthoDB" id="9815559at2"/>
<keyword evidence="5" id="KW-0963">Cytoplasm</keyword>
<evidence type="ECO:0000256" key="1">
    <source>
        <dbReference type="ARBA" id="ARBA00004370"/>
    </source>
</evidence>
<dbReference type="KEGG" id="salm:D0Y50_08870"/>
<proteinExistence type="inferred from homology"/>
<dbReference type="PANTHER" id="PTHR42866:SF2">
    <property type="entry name" value="3-DEOXY-MANNO-OCTULOSONATE CYTIDYLYLTRANSFERASE, MITOCHONDRIAL"/>
    <property type="match status" value="1"/>
</dbReference>
<dbReference type="InterPro" id="IPR003329">
    <property type="entry name" value="Cytidylyl_trans"/>
</dbReference>
<comment type="similarity">
    <text evidence="5">Belongs to the KdsB family.</text>
</comment>
<keyword evidence="2 5" id="KW-0808">Transferase</keyword>
<evidence type="ECO:0000313" key="7">
    <source>
        <dbReference type="Proteomes" id="UP000262073"/>
    </source>
</evidence>
<keyword evidence="4 5" id="KW-0448">Lipopolysaccharide biosynthesis</keyword>
<dbReference type="CDD" id="cd02517">
    <property type="entry name" value="CMP-KDO-Synthetase"/>
    <property type="match status" value="1"/>
</dbReference>
<gene>
    <name evidence="5" type="primary">kdsB</name>
    <name evidence="6" type="ORF">D0Y50_08870</name>
</gene>
<dbReference type="InterPro" id="IPR004528">
    <property type="entry name" value="KdsB"/>
</dbReference>
<dbReference type="GO" id="GO:0005829">
    <property type="term" value="C:cytosol"/>
    <property type="evidence" value="ECO:0007669"/>
    <property type="project" value="TreeGrafter"/>
</dbReference>
<accession>A0A346NLR0</accession>
<comment type="function">
    <text evidence="5">Activates KDO (a required 8-carbon sugar) for incorporation into bacterial lipopolysaccharide in Gram-negative bacteria.</text>
</comment>
<dbReference type="HAMAP" id="MF_00057">
    <property type="entry name" value="KdsB"/>
    <property type="match status" value="1"/>
</dbReference>
<dbReference type="Gene3D" id="3.90.550.10">
    <property type="entry name" value="Spore Coat Polysaccharide Biosynthesis Protein SpsA, Chain A"/>
    <property type="match status" value="1"/>
</dbReference>
<dbReference type="PANTHER" id="PTHR42866">
    <property type="entry name" value="3-DEOXY-MANNO-OCTULOSONATE CYTIDYLYLTRANSFERASE"/>
    <property type="match status" value="1"/>
</dbReference>
<evidence type="ECO:0000256" key="3">
    <source>
        <dbReference type="ARBA" id="ARBA00022695"/>
    </source>
</evidence>
<dbReference type="UniPathway" id="UPA00358">
    <property type="reaction ID" value="UER00476"/>
</dbReference>
<dbReference type="FunFam" id="3.90.550.10:FF:000011">
    <property type="entry name" value="3-deoxy-manno-octulosonate cytidylyltransferase"/>
    <property type="match status" value="1"/>
</dbReference>
<dbReference type="NCBIfam" id="NF003950">
    <property type="entry name" value="PRK05450.1-3"/>
    <property type="match status" value="1"/>
</dbReference>
<sequence>MNTANDLAFTVIIPARYGSSRFPGKPLADINGKPMVAHVIERAQEAGAQAIVVATDDDRIASAVANLCQVCMTRTGHNSGTERIAEVISTLQIPADAVVVNVQGDEPFVPACNIRQVAQNLAQQSSAPMATLATPFLNADDIANPNMVKVVTNHAGHALYFSRSAMPYDRAAMLENTAAIDPSHYLRHIGLYAYRAGYVRQYVDYAPCALESLESLEQLRALWYGDNIIVDVAEQAPPGGIDTPEDLAHLLTLL</sequence>
<dbReference type="EMBL" id="CP031769">
    <property type="protein sequence ID" value="AXR06467.1"/>
    <property type="molecule type" value="Genomic_DNA"/>
</dbReference>
<comment type="catalytic activity">
    <reaction evidence="5">
        <text>3-deoxy-alpha-D-manno-oct-2-ulosonate + CTP = CMP-3-deoxy-beta-D-manno-octulosonate + diphosphate</text>
        <dbReference type="Rhea" id="RHEA:23448"/>
        <dbReference type="ChEBI" id="CHEBI:33019"/>
        <dbReference type="ChEBI" id="CHEBI:37563"/>
        <dbReference type="ChEBI" id="CHEBI:85986"/>
        <dbReference type="ChEBI" id="CHEBI:85987"/>
        <dbReference type="EC" id="2.7.7.38"/>
    </reaction>
</comment>
<dbReference type="InterPro" id="IPR029044">
    <property type="entry name" value="Nucleotide-diphossugar_trans"/>
</dbReference>
<dbReference type="Proteomes" id="UP000262073">
    <property type="component" value="Chromosome"/>
</dbReference>
<dbReference type="NCBIfam" id="NF009905">
    <property type="entry name" value="PRK13368.1"/>
    <property type="match status" value="1"/>
</dbReference>
<dbReference type="SUPFAM" id="SSF53448">
    <property type="entry name" value="Nucleotide-diphospho-sugar transferases"/>
    <property type="match status" value="1"/>
</dbReference>
<dbReference type="RefSeq" id="WP_117316521.1">
    <property type="nucleotide sequence ID" value="NZ_CP031769.1"/>
</dbReference>
<name>A0A346NLR0_9ALTE</name>